<dbReference type="Proteomes" id="UP000078542">
    <property type="component" value="Unassembled WGS sequence"/>
</dbReference>
<keyword evidence="2" id="KW-1185">Reference proteome</keyword>
<protein>
    <submittedName>
        <fullName evidence="1">Uncharacterized protein</fullName>
    </submittedName>
</protein>
<organism evidence="1 2">
    <name type="scientific">Cyphomyrmex costatus</name>
    <dbReference type="NCBI Taxonomy" id="456900"/>
    <lineage>
        <taxon>Eukaryota</taxon>
        <taxon>Metazoa</taxon>
        <taxon>Ecdysozoa</taxon>
        <taxon>Arthropoda</taxon>
        <taxon>Hexapoda</taxon>
        <taxon>Insecta</taxon>
        <taxon>Pterygota</taxon>
        <taxon>Neoptera</taxon>
        <taxon>Endopterygota</taxon>
        <taxon>Hymenoptera</taxon>
        <taxon>Apocrita</taxon>
        <taxon>Aculeata</taxon>
        <taxon>Formicoidea</taxon>
        <taxon>Formicidae</taxon>
        <taxon>Myrmicinae</taxon>
        <taxon>Cyphomyrmex</taxon>
    </lineage>
</organism>
<name>A0A195CSN4_9HYME</name>
<sequence length="233" mass="25940">MARLIAAIDCNRGETAKSERAADTSRISRARVLFPSRKIDSNGFQFATVSPCKSGADRSSIEGDRLILWIIDADEFLERLKVTLHQRAFVAHLVMQLHVCRTVNGTSNGCDPDDRLVTHARDSSSASMTDFTPFASFYTSRFSCLSTRKRTPETFEEFPGLRDLKKGLLDKQQIGPRKANVHSTVKFVPNIPISRDEAESENHLSQRGLLSVAAPTSSGSEKLFFTGWHPPQE</sequence>
<reference evidence="1 2" key="1">
    <citation type="submission" date="2016-03" db="EMBL/GenBank/DDBJ databases">
        <title>Cyphomyrmex costatus WGS genome.</title>
        <authorList>
            <person name="Nygaard S."/>
            <person name="Hu H."/>
            <person name="Boomsma J."/>
            <person name="Zhang G."/>
        </authorList>
    </citation>
    <scope>NUCLEOTIDE SEQUENCE [LARGE SCALE GENOMIC DNA]</scope>
    <source>
        <strain evidence="1">MS0001</strain>
        <tissue evidence="1">Whole body</tissue>
    </source>
</reference>
<gene>
    <name evidence="1" type="ORF">ALC62_05397</name>
</gene>
<evidence type="ECO:0000313" key="2">
    <source>
        <dbReference type="Proteomes" id="UP000078542"/>
    </source>
</evidence>
<dbReference type="EMBL" id="KQ977305">
    <property type="protein sequence ID" value="KYN03701.1"/>
    <property type="molecule type" value="Genomic_DNA"/>
</dbReference>
<dbReference type="AlphaFoldDB" id="A0A195CSN4"/>
<evidence type="ECO:0000313" key="1">
    <source>
        <dbReference type="EMBL" id="KYN03701.1"/>
    </source>
</evidence>
<proteinExistence type="predicted"/>
<accession>A0A195CSN4</accession>